<evidence type="ECO:0000256" key="9">
    <source>
        <dbReference type="ARBA" id="ARBA00023180"/>
    </source>
</evidence>
<reference evidence="15" key="1">
    <citation type="submission" date="2025-08" db="UniProtKB">
        <authorList>
            <consortium name="Ensembl"/>
        </authorList>
    </citation>
    <scope>IDENTIFICATION</scope>
</reference>
<dbReference type="Ensembl" id="ENSDNVT00000026437.1">
    <property type="protein sequence ID" value="ENSDNVP00000021909.1"/>
    <property type="gene ID" value="ENSDNVG00000015260.1"/>
</dbReference>
<dbReference type="InterPro" id="IPR011001">
    <property type="entry name" value="Saposin-like"/>
</dbReference>
<dbReference type="InterPro" id="IPR008139">
    <property type="entry name" value="SaposinB_dom"/>
</dbReference>
<dbReference type="Gene3D" id="1.10.225.10">
    <property type="entry name" value="Saposin-like"/>
    <property type="match status" value="3"/>
</dbReference>
<dbReference type="GO" id="GO:0016020">
    <property type="term" value="C:membrane"/>
    <property type="evidence" value="ECO:0007669"/>
    <property type="project" value="GOC"/>
</dbReference>
<dbReference type="PANTHER" id="PTHR11480">
    <property type="entry name" value="SAPOSIN-RELATED"/>
    <property type="match status" value="1"/>
</dbReference>
<dbReference type="GO" id="GO:0007193">
    <property type="term" value="P:adenylate cyclase-inhibiting G protein-coupled receptor signaling pathway"/>
    <property type="evidence" value="ECO:0007669"/>
    <property type="project" value="TreeGrafter"/>
</dbReference>
<dbReference type="Pfam" id="PF03489">
    <property type="entry name" value="SapB_2"/>
    <property type="match status" value="2"/>
</dbReference>
<evidence type="ECO:0000256" key="6">
    <source>
        <dbReference type="ARBA" id="ARBA00022729"/>
    </source>
</evidence>
<dbReference type="GO" id="GO:0005764">
    <property type="term" value="C:lysosome"/>
    <property type="evidence" value="ECO:0007669"/>
    <property type="project" value="InterPro"/>
</dbReference>
<organism evidence="15 16">
    <name type="scientific">Dromaius novaehollandiae</name>
    <name type="common">Emu</name>
    <dbReference type="NCBI Taxonomy" id="8790"/>
    <lineage>
        <taxon>Eukaryota</taxon>
        <taxon>Metazoa</taxon>
        <taxon>Chordata</taxon>
        <taxon>Craniata</taxon>
        <taxon>Vertebrata</taxon>
        <taxon>Euteleostomi</taxon>
        <taxon>Archelosauria</taxon>
        <taxon>Archosauria</taxon>
        <taxon>Dinosauria</taxon>
        <taxon>Saurischia</taxon>
        <taxon>Theropoda</taxon>
        <taxon>Coelurosauria</taxon>
        <taxon>Aves</taxon>
        <taxon>Palaeognathae</taxon>
        <taxon>Casuariiformes</taxon>
        <taxon>Dromaiidae</taxon>
        <taxon>Dromaius</taxon>
    </lineage>
</organism>
<comment type="subunit">
    <text evidence="2">Homodimer; disulfide-linked.</text>
</comment>
<accession>A0A8C4KJQ2</accession>
<evidence type="ECO:0000256" key="8">
    <source>
        <dbReference type="ARBA" id="ARBA00023157"/>
    </source>
</evidence>
<dbReference type="Proteomes" id="UP000694423">
    <property type="component" value="Unplaced"/>
</dbReference>
<evidence type="ECO:0000256" key="4">
    <source>
        <dbReference type="ARBA" id="ARBA00022525"/>
    </source>
</evidence>
<keyword evidence="8" id="KW-1015">Disulfide bond</keyword>
<evidence type="ECO:0000256" key="10">
    <source>
        <dbReference type="ARBA" id="ARBA00037150"/>
    </source>
</evidence>
<dbReference type="GO" id="GO:0007585">
    <property type="term" value="P:respiratory gaseous exchange by respiratory system"/>
    <property type="evidence" value="ECO:0007669"/>
    <property type="project" value="UniProtKB-KW"/>
</dbReference>
<proteinExistence type="predicted"/>
<feature type="domain" description="Saposin B-type" evidence="14">
    <location>
        <begin position="415"/>
        <end position="504"/>
    </location>
</feature>
<reference evidence="15" key="2">
    <citation type="submission" date="2025-09" db="UniProtKB">
        <authorList>
            <consortium name="Ensembl"/>
        </authorList>
    </citation>
    <scope>IDENTIFICATION</scope>
</reference>
<dbReference type="PROSITE" id="PS50015">
    <property type="entry name" value="SAP_B"/>
    <property type="match status" value="3"/>
</dbReference>
<evidence type="ECO:0000256" key="3">
    <source>
        <dbReference type="ARBA" id="ARBA00022439"/>
    </source>
</evidence>
<comment type="function">
    <text evidence="11">Pulmonary surfactant-associated proteins promote alveolar stability by lowering the surface tension at the air-liquid interface in the peripheral air spaces. SP-B increases the collapse pressure of palmitic acid to nearly 70 millinewtons per meter.</text>
</comment>
<dbReference type="GO" id="GO:0005576">
    <property type="term" value="C:extracellular region"/>
    <property type="evidence" value="ECO:0007669"/>
    <property type="project" value="UniProtKB-SubCell"/>
</dbReference>
<dbReference type="InterPro" id="IPR051428">
    <property type="entry name" value="Sphingo_Act-Surfact_Prot"/>
</dbReference>
<comment type="function">
    <text evidence="10">Saposin-A and saposin-C stimulate the hydrolysis of glucosylceramide by beta-glucosylceramidase (EC 3.2.1.45) and galactosylceramide by beta-galactosylceramidase (EC 3.2.1.46). Saposin-C apparently acts by combining with the enzyme and acidic lipid to form an activated complex, rather than by solubilizing the substrate.</text>
</comment>
<name>A0A8C4KJQ2_DRONO</name>
<evidence type="ECO:0000256" key="5">
    <source>
        <dbReference type="ARBA" id="ARBA00022713"/>
    </source>
</evidence>
<dbReference type="FunFam" id="1.10.225.10:FF:000002">
    <property type="entry name" value="prosaposin isoform X2"/>
    <property type="match status" value="2"/>
</dbReference>
<dbReference type="InterPro" id="IPR008373">
    <property type="entry name" value="Saposin"/>
</dbReference>
<evidence type="ECO:0000256" key="2">
    <source>
        <dbReference type="ARBA" id="ARBA00011748"/>
    </source>
</evidence>
<keyword evidence="6" id="KW-0732">Signal</keyword>
<feature type="domain" description="Saposin B-type" evidence="14">
    <location>
        <begin position="89"/>
        <end position="172"/>
    </location>
</feature>
<dbReference type="AlphaFoldDB" id="A0A8C4KJQ2"/>
<dbReference type="InterPro" id="IPR007856">
    <property type="entry name" value="SapB_1"/>
</dbReference>
<dbReference type="GO" id="GO:0019216">
    <property type="term" value="P:regulation of lipid metabolic process"/>
    <property type="evidence" value="ECO:0007669"/>
    <property type="project" value="TreeGrafter"/>
</dbReference>
<evidence type="ECO:0000256" key="13">
    <source>
        <dbReference type="ARBA" id="ARBA00041785"/>
    </source>
</evidence>
<keyword evidence="7" id="KW-0677">Repeat</keyword>
<dbReference type="InterPro" id="IPR008138">
    <property type="entry name" value="SapB_2"/>
</dbReference>
<evidence type="ECO:0000259" key="14">
    <source>
        <dbReference type="PROSITE" id="PS50015"/>
    </source>
</evidence>
<dbReference type="PANTHER" id="PTHR11480:SF36">
    <property type="entry name" value="PROSAPOSIN"/>
    <property type="match status" value="1"/>
</dbReference>
<evidence type="ECO:0000256" key="7">
    <source>
        <dbReference type="ARBA" id="ARBA00022737"/>
    </source>
</evidence>
<dbReference type="PRINTS" id="PR01797">
    <property type="entry name" value="SAPOSIN"/>
</dbReference>
<keyword evidence="5" id="KW-0305">Gaseous exchange</keyword>
<evidence type="ECO:0000256" key="12">
    <source>
        <dbReference type="ARBA" id="ARBA00041094"/>
    </source>
</evidence>
<sequence>MQAESLPKTCIIVAVAVVRSRPKTEGTRGGIALTGTVWGPPTLAVEQGPPAATWAPRRCLCPQAPAGWEEAAGAFWARAVPDVSLSPQKGIPCHLCRMAVSVVGKILQDNCTEEKLHGFLQKKCQVLPFQDWVVKCKKMVDTGILVLTQLGKQVLADPKVVCGTLRLCQPRQRPAGALRFRQPPPPASPREDFARLVAPFTADVPLLRQPQDARRGPALPAPREQGDVCGDCARLVAALRAQVDTGALGVPAVVTSLRTACQSLGPLLAPRCQRYLAASSDVAARLLQHLVSGSPCPGVRQGKLGADVASVPRGAQEPGRTTPLCELCQLAVRAAEGLLENNVTEEQLVNDIEKVCYMLPHSVIGQCKDFVDSYGKAVVIMLLEATDPQAVCAMLRCCPKARVAQAGTVLERLPAGAFCNVCQMVFTYLDNELLANETLSELGDALEKGCELLPLPFTGKCEALVVQYEPAAVRLLVQMMDPTFVCTVSAPAAGRACPCCRAPRGCRRGL</sequence>
<evidence type="ECO:0000256" key="1">
    <source>
        <dbReference type="ARBA" id="ARBA00004364"/>
    </source>
</evidence>
<keyword evidence="9" id="KW-0325">Glycoprotein</keyword>
<keyword evidence="16" id="KW-1185">Reference proteome</keyword>
<protein>
    <recommendedName>
        <fullName evidence="12">Pulmonary surfactant-associated protein B</fullName>
    </recommendedName>
    <alternativeName>
        <fullName evidence="13">Pulmonary surfactant-associated proteolipid SPL(Phe)</fullName>
    </alternativeName>
</protein>
<comment type="subcellular location">
    <subcellularLocation>
        <location evidence="1">Secreted</location>
        <location evidence="1">Extracellular space</location>
        <location evidence="1">Surface film</location>
    </subcellularLocation>
</comment>
<dbReference type="FunFam" id="1.10.225.10:FF:000008">
    <property type="entry name" value="Pulmonary surfactant-associated protein B"/>
    <property type="match status" value="1"/>
</dbReference>
<keyword evidence="4" id="KW-0964">Secreted</keyword>
<keyword evidence="3" id="KW-0767">Surface film</keyword>
<evidence type="ECO:0000313" key="16">
    <source>
        <dbReference type="Proteomes" id="UP000694423"/>
    </source>
</evidence>
<feature type="domain" description="Saposin B-type" evidence="14">
    <location>
        <begin position="321"/>
        <end position="402"/>
    </location>
</feature>
<dbReference type="SMART" id="SM00741">
    <property type="entry name" value="SapB"/>
    <property type="match status" value="3"/>
</dbReference>
<dbReference type="Pfam" id="PF05184">
    <property type="entry name" value="SapB_1"/>
    <property type="match status" value="2"/>
</dbReference>
<evidence type="ECO:0000256" key="11">
    <source>
        <dbReference type="ARBA" id="ARBA00037221"/>
    </source>
</evidence>
<evidence type="ECO:0000313" key="15">
    <source>
        <dbReference type="Ensembl" id="ENSDNVP00000021909.1"/>
    </source>
</evidence>
<dbReference type="SUPFAM" id="SSF47862">
    <property type="entry name" value="Saposin"/>
    <property type="match status" value="3"/>
</dbReference>
<dbReference type="GO" id="GO:0006665">
    <property type="term" value="P:sphingolipid metabolic process"/>
    <property type="evidence" value="ECO:0007669"/>
    <property type="project" value="InterPro"/>
</dbReference>